<dbReference type="InterPro" id="IPR006696">
    <property type="entry name" value="DUF423"/>
</dbReference>
<evidence type="ECO:0000313" key="7">
    <source>
        <dbReference type="EMBL" id="EFN67570.1"/>
    </source>
</evidence>
<evidence type="ECO:0000256" key="6">
    <source>
        <dbReference type="SAM" id="Phobius"/>
    </source>
</evidence>
<dbReference type="KEGG" id="cfo:105252060"/>
<reference evidence="7 8" key="1">
    <citation type="journal article" date="2010" name="Science">
        <title>Genomic comparison of the ants Camponotus floridanus and Harpegnathos saltator.</title>
        <authorList>
            <person name="Bonasio R."/>
            <person name="Zhang G."/>
            <person name="Ye C."/>
            <person name="Mutti N.S."/>
            <person name="Fang X."/>
            <person name="Qin N."/>
            <person name="Donahue G."/>
            <person name="Yang P."/>
            <person name="Li Q."/>
            <person name="Li C."/>
            <person name="Zhang P."/>
            <person name="Huang Z."/>
            <person name="Berger S.L."/>
            <person name="Reinberg D."/>
            <person name="Wang J."/>
            <person name="Liebig J."/>
        </authorList>
    </citation>
    <scope>NUCLEOTIDE SEQUENCE [LARGE SCALE GENOMIC DNA]</scope>
    <source>
        <strain evidence="8">C129</strain>
    </source>
</reference>
<dbReference type="STRING" id="104421.E2AG79"/>
<dbReference type="FunCoup" id="E2AG79">
    <property type="interactions" value="124"/>
</dbReference>
<feature type="transmembrane region" description="Helical" evidence="6">
    <location>
        <begin position="102"/>
        <end position="118"/>
    </location>
</feature>
<evidence type="ECO:0000256" key="5">
    <source>
        <dbReference type="ARBA" id="ARBA00023136"/>
    </source>
</evidence>
<comment type="similarity">
    <text evidence="2">Belongs to the TMEM256 family.</text>
</comment>
<gene>
    <name evidence="7" type="ORF">EAG_16251</name>
</gene>
<evidence type="ECO:0000256" key="1">
    <source>
        <dbReference type="ARBA" id="ARBA00004141"/>
    </source>
</evidence>
<dbReference type="OMA" id="GEKWMQP"/>
<comment type="subcellular location">
    <subcellularLocation>
        <location evidence="1">Membrane</location>
        <topology evidence="1">Multi-pass membrane protein</topology>
    </subcellularLocation>
</comment>
<accession>E2AG79</accession>
<evidence type="ECO:0000256" key="4">
    <source>
        <dbReference type="ARBA" id="ARBA00022989"/>
    </source>
</evidence>
<dbReference type="OrthoDB" id="269173at2759"/>
<protein>
    <submittedName>
        <fullName evidence="7">UPF0451 protein C17orf61-like protein</fullName>
    </submittedName>
</protein>
<sequence length="171" mass="18306">MGLQDALYTAATAPFNLIYKTSVGTASYALGAASSATNLLKPKAETMPPPIPLYKLAAASGPYVRLAAISGATAVILGAVGSHRYYSKDEVGKEQRRIFETANRYHFIHTLALLGLPLCKVPAVAATFLVSGILLFCGSCYYTAFTGDRRFSTTTPIGGFCFILAWFSMFL</sequence>
<feature type="transmembrane region" description="Helical" evidence="6">
    <location>
        <begin position="151"/>
        <end position="169"/>
    </location>
</feature>
<evidence type="ECO:0000313" key="8">
    <source>
        <dbReference type="Proteomes" id="UP000000311"/>
    </source>
</evidence>
<feature type="transmembrane region" description="Helical" evidence="6">
    <location>
        <begin position="63"/>
        <end position="81"/>
    </location>
</feature>
<dbReference type="AlphaFoldDB" id="E2AG79"/>
<dbReference type="PANTHER" id="PTHR43461">
    <property type="entry name" value="TRANSMEMBRANE PROTEIN 256"/>
    <property type="match status" value="1"/>
</dbReference>
<keyword evidence="5 6" id="KW-0472">Membrane</keyword>
<organism evidence="8">
    <name type="scientific">Camponotus floridanus</name>
    <name type="common">Florida carpenter ant</name>
    <dbReference type="NCBI Taxonomy" id="104421"/>
    <lineage>
        <taxon>Eukaryota</taxon>
        <taxon>Metazoa</taxon>
        <taxon>Ecdysozoa</taxon>
        <taxon>Arthropoda</taxon>
        <taxon>Hexapoda</taxon>
        <taxon>Insecta</taxon>
        <taxon>Pterygota</taxon>
        <taxon>Neoptera</taxon>
        <taxon>Endopterygota</taxon>
        <taxon>Hymenoptera</taxon>
        <taxon>Apocrita</taxon>
        <taxon>Aculeata</taxon>
        <taxon>Formicoidea</taxon>
        <taxon>Formicidae</taxon>
        <taxon>Formicinae</taxon>
        <taxon>Camponotus</taxon>
    </lineage>
</organism>
<keyword evidence="3 6" id="KW-0812">Transmembrane</keyword>
<dbReference type="EMBL" id="GL439266">
    <property type="protein sequence ID" value="EFN67570.1"/>
    <property type="molecule type" value="Genomic_DNA"/>
</dbReference>
<proteinExistence type="inferred from homology"/>
<evidence type="ECO:0000256" key="3">
    <source>
        <dbReference type="ARBA" id="ARBA00022692"/>
    </source>
</evidence>
<keyword evidence="4 6" id="KW-1133">Transmembrane helix</keyword>
<dbReference type="Pfam" id="PF04241">
    <property type="entry name" value="DUF423"/>
    <property type="match status" value="1"/>
</dbReference>
<dbReference type="GO" id="GO:0016020">
    <property type="term" value="C:membrane"/>
    <property type="evidence" value="ECO:0007669"/>
    <property type="project" value="UniProtKB-SubCell"/>
</dbReference>
<keyword evidence="8" id="KW-1185">Reference proteome</keyword>
<dbReference type="InParanoid" id="E2AG79"/>
<name>E2AG79_CAMFO</name>
<dbReference type="PANTHER" id="PTHR43461:SF1">
    <property type="entry name" value="TRANSMEMBRANE PROTEIN 256"/>
    <property type="match status" value="1"/>
</dbReference>
<evidence type="ECO:0000256" key="2">
    <source>
        <dbReference type="ARBA" id="ARBA00006208"/>
    </source>
</evidence>
<dbReference type="Proteomes" id="UP000000311">
    <property type="component" value="Unassembled WGS sequence"/>
</dbReference>